<dbReference type="InterPro" id="IPR036010">
    <property type="entry name" value="2Fe-2S_ferredoxin-like_sf"/>
</dbReference>
<comment type="cofactor">
    <cofactor evidence="1">
        <name>FAD</name>
        <dbReference type="ChEBI" id="CHEBI:57692"/>
    </cofactor>
</comment>
<dbReference type="PANTHER" id="PTHR47354:SF6">
    <property type="entry name" value="NADH OXIDOREDUCTASE HCR"/>
    <property type="match status" value="1"/>
</dbReference>
<dbReference type="Pfam" id="PF00175">
    <property type="entry name" value="NAD_binding_1"/>
    <property type="match status" value="1"/>
</dbReference>
<reference evidence="12 13" key="1">
    <citation type="submission" date="2018-04" db="EMBL/GenBank/DDBJ databases">
        <title>Brenneria corticis sp.nov.</title>
        <authorList>
            <person name="Li Y."/>
        </authorList>
    </citation>
    <scope>NUCLEOTIDE SEQUENCE [LARGE SCALE GENOMIC DNA]</scope>
    <source>
        <strain evidence="12 13">LMG 27715</strain>
    </source>
</reference>
<evidence type="ECO:0000256" key="4">
    <source>
        <dbReference type="ARBA" id="ARBA00022723"/>
    </source>
</evidence>
<keyword evidence="7" id="KW-0408">Iron</keyword>
<proteinExistence type="inferred from homology"/>
<dbReference type="Proteomes" id="UP000245138">
    <property type="component" value="Unassembled WGS sequence"/>
</dbReference>
<dbReference type="InterPro" id="IPR012675">
    <property type="entry name" value="Beta-grasp_dom_sf"/>
</dbReference>
<dbReference type="InterPro" id="IPR006058">
    <property type="entry name" value="2Fe2S_fd_BS"/>
</dbReference>
<dbReference type="PROSITE" id="PS51384">
    <property type="entry name" value="FAD_FR"/>
    <property type="match status" value="1"/>
</dbReference>
<keyword evidence="3" id="KW-0001">2Fe-2S</keyword>
<evidence type="ECO:0000256" key="9">
    <source>
        <dbReference type="ARBA" id="ARBA00061434"/>
    </source>
</evidence>
<evidence type="ECO:0000313" key="12">
    <source>
        <dbReference type="EMBL" id="PWC10399.1"/>
    </source>
</evidence>
<evidence type="ECO:0000259" key="10">
    <source>
        <dbReference type="PROSITE" id="PS51085"/>
    </source>
</evidence>
<feature type="domain" description="FAD-binding FR-type" evidence="11">
    <location>
        <begin position="7"/>
        <end position="107"/>
    </location>
</feature>
<keyword evidence="5" id="KW-0274">FAD</keyword>
<dbReference type="OrthoDB" id="9796486at2"/>
<evidence type="ECO:0000256" key="1">
    <source>
        <dbReference type="ARBA" id="ARBA00001974"/>
    </source>
</evidence>
<dbReference type="PROSITE" id="PS51085">
    <property type="entry name" value="2FE2S_FER_2"/>
    <property type="match status" value="1"/>
</dbReference>
<name>A0A2U1TM08_9GAMM</name>
<dbReference type="EMBL" id="QDKJ01000014">
    <property type="protein sequence ID" value="PWC10399.1"/>
    <property type="molecule type" value="Genomic_DNA"/>
</dbReference>
<dbReference type="GO" id="GO:0046872">
    <property type="term" value="F:metal ion binding"/>
    <property type="evidence" value="ECO:0007669"/>
    <property type="project" value="UniProtKB-KW"/>
</dbReference>
<dbReference type="NCBIfam" id="NF007964">
    <property type="entry name" value="PRK10684.1"/>
    <property type="match status" value="1"/>
</dbReference>
<accession>A0A2U1TM08</accession>
<dbReference type="SUPFAM" id="SSF52343">
    <property type="entry name" value="Ferredoxin reductase-like, C-terminal NADP-linked domain"/>
    <property type="match status" value="1"/>
</dbReference>
<dbReference type="CDD" id="cd06215">
    <property type="entry name" value="FNR_iron_sulfur_binding_1"/>
    <property type="match status" value="1"/>
</dbReference>
<keyword evidence="8" id="KW-0411">Iron-sulfur</keyword>
<evidence type="ECO:0000256" key="5">
    <source>
        <dbReference type="ARBA" id="ARBA00022827"/>
    </source>
</evidence>
<dbReference type="InterPro" id="IPR017927">
    <property type="entry name" value="FAD-bd_FR_type"/>
</dbReference>
<feature type="domain" description="2Fe-2S ferredoxin-type" evidence="10">
    <location>
        <begin position="250"/>
        <end position="335"/>
    </location>
</feature>
<dbReference type="PANTHER" id="PTHR47354">
    <property type="entry name" value="NADH OXIDOREDUCTASE HCR"/>
    <property type="match status" value="1"/>
</dbReference>
<evidence type="ECO:0000256" key="8">
    <source>
        <dbReference type="ARBA" id="ARBA00023014"/>
    </source>
</evidence>
<dbReference type="InterPro" id="IPR039261">
    <property type="entry name" value="FNR_nucleotide-bd"/>
</dbReference>
<dbReference type="InterPro" id="IPR008333">
    <property type="entry name" value="Cbr1-like_FAD-bd_dom"/>
</dbReference>
<dbReference type="RefSeq" id="WP_109055516.1">
    <property type="nucleotide sequence ID" value="NZ_QDKJ01000014.1"/>
</dbReference>
<comment type="similarity">
    <text evidence="9">In the N-terminal section; belongs to the FAD-binding oxidoreductase type 6 family.</text>
</comment>
<organism evidence="12 13">
    <name type="scientific">Brenneria roseae subsp. americana</name>
    <dbReference type="NCBI Taxonomy" id="1508507"/>
    <lineage>
        <taxon>Bacteria</taxon>
        <taxon>Pseudomonadati</taxon>
        <taxon>Pseudomonadota</taxon>
        <taxon>Gammaproteobacteria</taxon>
        <taxon>Enterobacterales</taxon>
        <taxon>Pectobacteriaceae</taxon>
        <taxon>Brenneria</taxon>
    </lineage>
</organism>
<dbReference type="PRINTS" id="PR00406">
    <property type="entry name" value="CYTB5RDTASE"/>
</dbReference>
<keyword evidence="13" id="KW-1185">Reference proteome</keyword>
<dbReference type="Pfam" id="PF00970">
    <property type="entry name" value="FAD_binding_6"/>
    <property type="match status" value="1"/>
</dbReference>
<dbReference type="GO" id="GO:0051537">
    <property type="term" value="F:2 iron, 2 sulfur cluster binding"/>
    <property type="evidence" value="ECO:0007669"/>
    <property type="project" value="UniProtKB-KW"/>
</dbReference>
<dbReference type="InterPro" id="IPR001433">
    <property type="entry name" value="OxRdtase_FAD/NAD-bd"/>
</dbReference>
<dbReference type="CDD" id="cd00207">
    <property type="entry name" value="fer2"/>
    <property type="match status" value="1"/>
</dbReference>
<evidence type="ECO:0000256" key="3">
    <source>
        <dbReference type="ARBA" id="ARBA00022714"/>
    </source>
</evidence>
<dbReference type="Gene3D" id="2.40.30.10">
    <property type="entry name" value="Translation factors"/>
    <property type="match status" value="1"/>
</dbReference>
<evidence type="ECO:0000256" key="2">
    <source>
        <dbReference type="ARBA" id="ARBA00022630"/>
    </source>
</evidence>
<protein>
    <submittedName>
        <fullName evidence="12">NADH oxidoreductase</fullName>
    </submittedName>
</protein>
<dbReference type="SUPFAM" id="SSF54292">
    <property type="entry name" value="2Fe-2S ferredoxin-like"/>
    <property type="match status" value="1"/>
</dbReference>
<evidence type="ECO:0000259" key="11">
    <source>
        <dbReference type="PROSITE" id="PS51384"/>
    </source>
</evidence>
<dbReference type="InterPro" id="IPR017938">
    <property type="entry name" value="Riboflavin_synthase-like_b-brl"/>
</dbReference>
<evidence type="ECO:0000256" key="7">
    <source>
        <dbReference type="ARBA" id="ARBA00023004"/>
    </source>
</evidence>
<dbReference type="Gene3D" id="3.40.50.80">
    <property type="entry name" value="Nucleotide-binding domain of ferredoxin-NADP reductase (FNR) module"/>
    <property type="match status" value="1"/>
</dbReference>
<dbReference type="InterPro" id="IPR001041">
    <property type="entry name" value="2Fe-2S_ferredoxin-type"/>
</dbReference>
<dbReference type="Gene3D" id="3.10.20.30">
    <property type="match status" value="1"/>
</dbReference>
<evidence type="ECO:0000313" key="13">
    <source>
        <dbReference type="Proteomes" id="UP000245138"/>
    </source>
</evidence>
<keyword evidence="6" id="KW-0560">Oxidoreductase</keyword>
<dbReference type="Pfam" id="PF00111">
    <property type="entry name" value="Fer2"/>
    <property type="match status" value="1"/>
</dbReference>
<keyword evidence="4" id="KW-0479">Metal-binding</keyword>
<dbReference type="GO" id="GO:0016491">
    <property type="term" value="F:oxidoreductase activity"/>
    <property type="evidence" value="ECO:0007669"/>
    <property type="project" value="UniProtKB-KW"/>
</dbReference>
<comment type="caution">
    <text evidence="12">The sequence shown here is derived from an EMBL/GenBank/DDBJ whole genome shotgun (WGS) entry which is preliminary data.</text>
</comment>
<dbReference type="SUPFAM" id="SSF63380">
    <property type="entry name" value="Riboflavin synthase domain-like"/>
    <property type="match status" value="1"/>
</dbReference>
<evidence type="ECO:0000256" key="6">
    <source>
        <dbReference type="ARBA" id="ARBA00023002"/>
    </source>
</evidence>
<dbReference type="AlphaFoldDB" id="A0A2U1TM08"/>
<keyword evidence="2" id="KW-0285">Flavoprotein</keyword>
<dbReference type="InterPro" id="IPR050415">
    <property type="entry name" value="MRET"/>
</dbReference>
<dbReference type="PROSITE" id="PS00197">
    <property type="entry name" value="2FE2S_FER_1"/>
    <property type="match status" value="1"/>
</dbReference>
<sequence>MTMPTPLCPNRMQVHSITQETSDVWTISLINHDVYPYQPGQYALVSIANRADTLRAYTLSSSPGLSRFITLTVRRLDDGIGSRWLTRQLKPGDYLWLSDAQGEFTCANAGGDRYLMAAAGCGVTPIMSMCRWLLAHKPQTDIQVIFNVRSPQQVIFANEWQALVQRYPQRLRLTLVAEDDAAAGFLTGRISQELLSQQVPDVASRTVMTCGPEPYMKQVEMFCRQFGVPAERFFKEQFHTVDEAVDSDGKLLTLTISRPLQTLRVPVGISLLAALETNKLPVLAACRAGVCGSCKTRVLSGDYTTTSMMTLTPAEIAQGYVLACSCQLQGDTVLA</sequence>
<gene>
    <name evidence="12" type="ORF">B4923_16780</name>
</gene>